<dbReference type="AlphaFoldDB" id="A0A8J3C2X9"/>
<keyword evidence="2" id="KW-1185">Reference proteome</keyword>
<evidence type="ECO:0000313" key="1">
    <source>
        <dbReference type="EMBL" id="GGL01742.1"/>
    </source>
</evidence>
<comment type="caution">
    <text evidence="1">The sequence shown here is derived from an EMBL/GenBank/DDBJ whole genome shotgun (WGS) entry which is preliminary data.</text>
</comment>
<dbReference type="Proteomes" id="UP000656042">
    <property type="component" value="Unassembled WGS sequence"/>
</dbReference>
<evidence type="ECO:0000313" key="2">
    <source>
        <dbReference type="Proteomes" id="UP000656042"/>
    </source>
</evidence>
<gene>
    <name evidence="1" type="ORF">GCM10012284_40420</name>
</gene>
<dbReference type="RefSeq" id="WP_189080807.1">
    <property type="nucleotide sequence ID" value="NZ_BMMX01000019.1"/>
</dbReference>
<reference evidence="1" key="2">
    <citation type="submission" date="2020-09" db="EMBL/GenBank/DDBJ databases">
        <authorList>
            <person name="Sun Q."/>
            <person name="Zhou Y."/>
        </authorList>
    </citation>
    <scope>NUCLEOTIDE SEQUENCE</scope>
    <source>
        <strain evidence="1">CGMCC 4.7299</strain>
    </source>
</reference>
<dbReference type="EMBL" id="BMMX01000019">
    <property type="protein sequence ID" value="GGL01742.1"/>
    <property type="molecule type" value="Genomic_DNA"/>
</dbReference>
<accession>A0A8J3C2X9</accession>
<organism evidence="1 2">
    <name type="scientific">Mangrovihabitans endophyticus</name>
    <dbReference type="NCBI Taxonomy" id="1751298"/>
    <lineage>
        <taxon>Bacteria</taxon>
        <taxon>Bacillati</taxon>
        <taxon>Actinomycetota</taxon>
        <taxon>Actinomycetes</taxon>
        <taxon>Micromonosporales</taxon>
        <taxon>Micromonosporaceae</taxon>
        <taxon>Mangrovihabitans</taxon>
    </lineage>
</organism>
<name>A0A8J3C2X9_9ACTN</name>
<reference evidence="1" key="1">
    <citation type="journal article" date="2014" name="Int. J. Syst. Evol. Microbiol.">
        <title>Complete genome sequence of Corynebacterium casei LMG S-19264T (=DSM 44701T), isolated from a smear-ripened cheese.</title>
        <authorList>
            <consortium name="US DOE Joint Genome Institute (JGI-PGF)"/>
            <person name="Walter F."/>
            <person name="Albersmeier A."/>
            <person name="Kalinowski J."/>
            <person name="Ruckert C."/>
        </authorList>
    </citation>
    <scope>NUCLEOTIDE SEQUENCE</scope>
    <source>
        <strain evidence="1">CGMCC 4.7299</strain>
    </source>
</reference>
<proteinExistence type="predicted"/>
<protein>
    <submittedName>
        <fullName evidence="1">Uncharacterized protein</fullName>
    </submittedName>
</protein>
<sequence length="106" mass="11969">MTTTGKLSTTVDWTVLDLNGIPEIAHRAARKVATEYAGLVDLDDQRQDALILLATNPILVREHIEAGALGRLHRWIWCRLIDKARPIARRANQTISYERRAREVAA</sequence>